<reference evidence="2 3" key="1">
    <citation type="journal article" date="2024" name="Plant Biotechnol. J.">
        <title>Dendrobium thyrsiflorum genome and its molecular insights into genes involved in important horticultural traits.</title>
        <authorList>
            <person name="Chen B."/>
            <person name="Wang J.Y."/>
            <person name="Zheng P.J."/>
            <person name="Li K.L."/>
            <person name="Liang Y.M."/>
            <person name="Chen X.F."/>
            <person name="Zhang C."/>
            <person name="Zhao X."/>
            <person name="He X."/>
            <person name="Zhang G.Q."/>
            <person name="Liu Z.J."/>
            <person name="Xu Q."/>
        </authorList>
    </citation>
    <scope>NUCLEOTIDE SEQUENCE [LARGE SCALE GENOMIC DNA]</scope>
    <source>
        <strain evidence="2">GZMU011</strain>
    </source>
</reference>
<feature type="compositionally biased region" description="Polar residues" evidence="1">
    <location>
        <begin position="19"/>
        <end position="29"/>
    </location>
</feature>
<organism evidence="2 3">
    <name type="scientific">Dendrobium thyrsiflorum</name>
    <name type="common">Pinecone-like raceme dendrobium</name>
    <name type="synonym">Orchid</name>
    <dbReference type="NCBI Taxonomy" id="117978"/>
    <lineage>
        <taxon>Eukaryota</taxon>
        <taxon>Viridiplantae</taxon>
        <taxon>Streptophyta</taxon>
        <taxon>Embryophyta</taxon>
        <taxon>Tracheophyta</taxon>
        <taxon>Spermatophyta</taxon>
        <taxon>Magnoliopsida</taxon>
        <taxon>Liliopsida</taxon>
        <taxon>Asparagales</taxon>
        <taxon>Orchidaceae</taxon>
        <taxon>Epidendroideae</taxon>
        <taxon>Malaxideae</taxon>
        <taxon>Dendrobiinae</taxon>
        <taxon>Dendrobium</taxon>
    </lineage>
</organism>
<comment type="caution">
    <text evidence="2">The sequence shown here is derived from an EMBL/GenBank/DDBJ whole genome shotgun (WGS) entry which is preliminary data.</text>
</comment>
<dbReference type="Proteomes" id="UP001552299">
    <property type="component" value="Unassembled WGS sequence"/>
</dbReference>
<keyword evidence="3" id="KW-1185">Reference proteome</keyword>
<feature type="region of interest" description="Disordered" evidence="1">
    <location>
        <begin position="1"/>
        <end position="32"/>
    </location>
</feature>
<accession>A0ABD0UHN7</accession>
<proteinExistence type="predicted"/>
<dbReference type="EMBL" id="JANQDX010000016">
    <property type="protein sequence ID" value="KAL0909862.1"/>
    <property type="molecule type" value="Genomic_DNA"/>
</dbReference>
<sequence>MSTLPPGAGEGTPEVNPHVLQSSHLSPKSNDSRMLCGSNIQITSSSLKELDQITNAIKFDICQIQQVEEIQIQKIFSTNKWIELNSEEDSHKSIKHKAKMKELFFFSMSDKAQSSGTKKLSRSCATRIVEDSLWDRFALPISSPLIYSSRVEPKGQMPSLPPGAGEGTPEGCRIFFISKIRDLAKFLNNWENMKLIKFRLDNYLLLHEVCKCNEAIIYSMVHKWSLSAQRIVPAILEFEYWFFKFEIDHIYLSGWQRTMTSSIKIPWFHHPRPLWSVVYLVRGDIQPNVTERSLLATVGCFVQGNKLGNFGAFSFDRTIIDVLNNFFVIQTFSTLFTYLSRIKFKCQIFEFSHLDELHIRLSTLITKLCKCRVNLNFMQTVIHGDQLLPLLSYSLLHIYKHWRLSFSINKSKNLLHIFKACTIVFSNDYCKMHWNSWLDIDSSVLYTAIEIEKLYEKKKKKTIFSAIFTSRVKAYYSYDTYTNLDKRNTKHWRKLSTDHWLYCLMLNNHDGFGDIKASFGAAFLLFLKIVF</sequence>
<evidence type="ECO:0000256" key="1">
    <source>
        <dbReference type="SAM" id="MobiDB-lite"/>
    </source>
</evidence>
<evidence type="ECO:0000313" key="3">
    <source>
        <dbReference type="Proteomes" id="UP001552299"/>
    </source>
</evidence>
<gene>
    <name evidence="2" type="ORF">M5K25_020769</name>
</gene>
<dbReference type="AlphaFoldDB" id="A0ABD0UHN7"/>
<evidence type="ECO:0000313" key="2">
    <source>
        <dbReference type="EMBL" id="KAL0909862.1"/>
    </source>
</evidence>
<name>A0ABD0UHN7_DENTH</name>
<protein>
    <submittedName>
        <fullName evidence="2">Uncharacterized protein</fullName>
    </submittedName>
</protein>